<dbReference type="AlphaFoldDB" id="A0A815NWV1"/>
<proteinExistence type="predicted"/>
<evidence type="ECO:0000256" key="1">
    <source>
        <dbReference type="SAM" id="MobiDB-lite"/>
    </source>
</evidence>
<evidence type="ECO:0000313" key="2">
    <source>
        <dbReference type="EMBL" id="CAF1440882.1"/>
    </source>
</evidence>
<feature type="region of interest" description="Disordered" evidence="1">
    <location>
        <begin position="113"/>
        <end position="148"/>
    </location>
</feature>
<accession>A0A815NWV1</accession>
<protein>
    <submittedName>
        <fullName evidence="2">Uncharacterized protein</fullName>
    </submittedName>
</protein>
<name>A0A815NWV1_ADIRI</name>
<gene>
    <name evidence="2" type="ORF">XAT740_LOCUS36312</name>
</gene>
<dbReference type="Proteomes" id="UP000663828">
    <property type="component" value="Unassembled WGS sequence"/>
</dbReference>
<sequence length="199" mass="22858">MNKIEKISILNHIKSSEESNDTTYSLKFPAHHKHRRNEATRSMNSQDALPLTLDDIENIVVTAYHDAELIMKDLKLTETMKKHKLNDLNTLNSFVFTQLTKCSTIDYSAVSSIDDEDEDSDDDDSNNNDILTDYSENERESDEDSSVNDNQGLYHLIVSKQTFHGMKIYDVINPAKANHYFKIFSKDKPKYTPSGNYPE</sequence>
<organism evidence="2 3">
    <name type="scientific">Adineta ricciae</name>
    <name type="common">Rotifer</name>
    <dbReference type="NCBI Taxonomy" id="249248"/>
    <lineage>
        <taxon>Eukaryota</taxon>
        <taxon>Metazoa</taxon>
        <taxon>Spiralia</taxon>
        <taxon>Gnathifera</taxon>
        <taxon>Rotifera</taxon>
        <taxon>Eurotatoria</taxon>
        <taxon>Bdelloidea</taxon>
        <taxon>Adinetida</taxon>
        <taxon>Adinetidae</taxon>
        <taxon>Adineta</taxon>
    </lineage>
</organism>
<evidence type="ECO:0000313" key="3">
    <source>
        <dbReference type="Proteomes" id="UP000663828"/>
    </source>
</evidence>
<feature type="compositionally biased region" description="Acidic residues" evidence="1">
    <location>
        <begin position="113"/>
        <end position="126"/>
    </location>
</feature>
<dbReference type="EMBL" id="CAJNOR010003714">
    <property type="protein sequence ID" value="CAF1440882.1"/>
    <property type="molecule type" value="Genomic_DNA"/>
</dbReference>
<reference evidence="2" key="1">
    <citation type="submission" date="2021-02" db="EMBL/GenBank/DDBJ databases">
        <authorList>
            <person name="Nowell W R."/>
        </authorList>
    </citation>
    <scope>NUCLEOTIDE SEQUENCE</scope>
</reference>
<keyword evidence="3" id="KW-1185">Reference proteome</keyword>
<comment type="caution">
    <text evidence="2">The sequence shown here is derived from an EMBL/GenBank/DDBJ whole genome shotgun (WGS) entry which is preliminary data.</text>
</comment>